<proteinExistence type="predicted"/>
<dbReference type="Proteomes" id="UP000786811">
    <property type="component" value="Unassembled WGS sequence"/>
</dbReference>
<feature type="region of interest" description="Disordered" evidence="2">
    <location>
        <begin position="252"/>
        <end position="304"/>
    </location>
</feature>
<reference evidence="3" key="1">
    <citation type="submission" date="2021-04" db="EMBL/GenBank/DDBJ databases">
        <authorList>
            <person name="Chebbi M.A.C M."/>
        </authorList>
    </citation>
    <scope>NUCLEOTIDE SEQUENCE</scope>
</reference>
<evidence type="ECO:0000256" key="1">
    <source>
        <dbReference type="SAM" id="Coils"/>
    </source>
</evidence>
<dbReference type="AlphaFoldDB" id="A0A8J2EAZ9"/>
<dbReference type="GO" id="GO:0051256">
    <property type="term" value="P:mitotic spindle midzone assembly"/>
    <property type="evidence" value="ECO:0007669"/>
    <property type="project" value="TreeGrafter"/>
</dbReference>
<dbReference type="OrthoDB" id="2218807at2759"/>
<protein>
    <submittedName>
        <fullName evidence="3">Similar to Racgap1: Rac GTPase-activating protein 1 (Mus musculus)</fullName>
    </submittedName>
</protein>
<dbReference type="GO" id="GO:0005634">
    <property type="term" value="C:nucleus"/>
    <property type="evidence" value="ECO:0007669"/>
    <property type="project" value="TreeGrafter"/>
</dbReference>
<dbReference type="PANTHER" id="PTHR46199:SF3">
    <property type="entry name" value="RAC GTPASE-ACTIVATING PROTEIN 1"/>
    <property type="match status" value="1"/>
</dbReference>
<dbReference type="GO" id="GO:0005096">
    <property type="term" value="F:GTPase activator activity"/>
    <property type="evidence" value="ECO:0007669"/>
    <property type="project" value="TreeGrafter"/>
</dbReference>
<evidence type="ECO:0000313" key="3">
    <source>
        <dbReference type="EMBL" id="CAG5073322.1"/>
    </source>
</evidence>
<accession>A0A8J2EAZ9</accession>
<name>A0A8J2EAZ9_COTCN</name>
<dbReference type="GO" id="GO:0030496">
    <property type="term" value="C:midbody"/>
    <property type="evidence" value="ECO:0007669"/>
    <property type="project" value="TreeGrafter"/>
</dbReference>
<gene>
    <name evidence="3" type="ORF">HICCMSTLAB_LOCUS280</name>
</gene>
<dbReference type="GO" id="GO:0097149">
    <property type="term" value="C:centralspindlin complex"/>
    <property type="evidence" value="ECO:0007669"/>
    <property type="project" value="TreeGrafter"/>
</dbReference>
<dbReference type="Gene3D" id="3.30.60.20">
    <property type="match status" value="1"/>
</dbReference>
<dbReference type="GO" id="GO:0000281">
    <property type="term" value="P:mitotic cytokinesis"/>
    <property type="evidence" value="ECO:0007669"/>
    <property type="project" value="TreeGrafter"/>
</dbReference>
<feature type="compositionally biased region" description="Basic and acidic residues" evidence="2">
    <location>
        <begin position="254"/>
        <end position="264"/>
    </location>
</feature>
<keyword evidence="4" id="KW-1185">Reference proteome</keyword>
<organism evidence="3 4">
    <name type="scientific">Cotesia congregata</name>
    <name type="common">Parasitoid wasp</name>
    <name type="synonym">Apanteles congregatus</name>
    <dbReference type="NCBI Taxonomy" id="51543"/>
    <lineage>
        <taxon>Eukaryota</taxon>
        <taxon>Metazoa</taxon>
        <taxon>Ecdysozoa</taxon>
        <taxon>Arthropoda</taxon>
        <taxon>Hexapoda</taxon>
        <taxon>Insecta</taxon>
        <taxon>Pterygota</taxon>
        <taxon>Neoptera</taxon>
        <taxon>Endopterygota</taxon>
        <taxon>Hymenoptera</taxon>
        <taxon>Apocrita</taxon>
        <taxon>Ichneumonoidea</taxon>
        <taxon>Braconidae</taxon>
        <taxon>Microgastrinae</taxon>
        <taxon>Cotesia</taxon>
    </lineage>
</organism>
<dbReference type="EMBL" id="CAJNRD030001114">
    <property type="protein sequence ID" value="CAG5073322.1"/>
    <property type="molecule type" value="Genomic_DNA"/>
</dbReference>
<comment type="caution">
    <text evidence="3">The sequence shown here is derived from an EMBL/GenBank/DDBJ whole genome shotgun (WGS) entry which is preliminary data.</text>
</comment>
<evidence type="ECO:0000313" key="4">
    <source>
        <dbReference type="Proteomes" id="UP000786811"/>
    </source>
</evidence>
<feature type="coiled-coil region" evidence="1">
    <location>
        <begin position="64"/>
        <end position="112"/>
    </location>
</feature>
<evidence type="ECO:0000256" key="2">
    <source>
        <dbReference type="SAM" id="MobiDB-lite"/>
    </source>
</evidence>
<dbReference type="GO" id="GO:0007266">
    <property type="term" value="P:Rho protein signal transduction"/>
    <property type="evidence" value="ECO:0007669"/>
    <property type="project" value="TreeGrafter"/>
</dbReference>
<sequence>MSSIEIKMSSLSILASHDELVRCTNVLVNGSCEEEFLQFALNQEETRQKWLSAVVECQRLHCALEKSRHESTDLERKLSHARRLLDEEKRRRRAAEEQRNSLERQIAMVRDLLFNDGGRNLNDETREKLQFLNNTTLTNGRHSGTTNSKDYHNDKLNTIAELDSTGSILSDLSCYSKSEDDLDASMLLNQNYNKRDWKEHRPSGEYLNGRKRKSTVNKVVDLNNSDRIIATTTVVVPKEGAVTASSVIEAITGDENRDPNELQRSRKRRKSVDRKSKKDFYDADDDTKPSAPLADNFTSGSDNENVFKPSPNIGGYTFNTKSMRAHSFAGKTVIKSEVCSPCGNRIKFGKLALK</sequence>
<dbReference type="PANTHER" id="PTHR46199">
    <property type="entry name" value="RAC GTPASE-ACTIVATING PROTEIN 1"/>
    <property type="match status" value="1"/>
</dbReference>
<dbReference type="GO" id="GO:0051233">
    <property type="term" value="C:spindle midzone"/>
    <property type="evidence" value="ECO:0007669"/>
    <property type="project" value="TreeGrafter"/>
</dbReference>
<keyword evidence="1" id="KW-0175">Coiled coil</keyword>
<dbReference type="GO" id="GO:0032154">
    <property type="term" value="C:cleavage furrow"/>
    <property type="evidence" value="ECO:0007669"/>
    <property type="project" value="TreeGrafter"/>
</dbReference>